<proteinExistence type="predicted"/>
<evidence type="ECO:0008006" key="3">
    <source>
        <dbReference type="Google" id="ProtNLM"/>
    </source>
</evidence>
<dbReference type="EMBL" id="SAEB01000012">
    <property type="protein sequence ID" value="RVD81871.1"/>
    <property type="molecule type" value="Genomic_DNA"/>
</dbReference>
<reference evidence="1 2" key="1">
    <citation type="submission" date="2019-01" db="EMBL/GenBank/DDBJ databases">
        <title>Intercellular communication is required for trap formation in the nematode-trapping fungus Duddingtonia flagrans.</title>
        <authorList>
            <person name="Youssar L."/>
            <person name="Wernet V."/>
            <person name="Hensel N."/>
            <person name="Hildebrandt H.-G."/>
            <person name="Fischer R."/>
        </authorList>
    </citation>
    <scope>NUCLEOTIDE SEQUENCE [LARGE SCALE GENOMIC DNA]</scope>
    <source>
        <strain evidence="1 2">CBS H-5679</strain>
    </source>
</reference>
<evidence type="ECO:0000313" key="2">
    <source>
        <dbReference type="Proteomes" id="UP000283090"/>
    </source>
</evidence>
<organism evidence="1 2">
    <name type="scientific">Arthrobotrys flagrans</name>
    <name type="common">Nematode-trapping fungus</name>
    <name type="synonym">Trichothecium flagrans</name>
    <dbReference type="NCBI Taxonomy" id="97331"/>
    <lineage>
        <taxon>Eukaryota</taxon>
        <taxon>Fungi</taxon>
        <taxon>Dikarya</taxon>
        <taxon>Ascomycota</taxon>
        <taxon>Pezizomycotina</taxon>
        <taxon>Orbiliomycetes</taxon>
        <taxon>Orbiliales</taxon>
        <taxon>Orbiliaceae</taxon>
        <taxon>Arthrobotrys</taxon>
    </lineage>
</organism>
<protein>
    <recommendedName>
        <fullName evidence="3">F-box domain-containing protein</fullName>
    </recommendedName>
</protein>
<dbReference type="OrthoDB" id="5317865at2759"/>
<keyword evidence="2" id="KW-1185">Reference proteome</keyword>
<name>A0A436ZSG2_ARTFL</name>
<sequence>MGNTTLPIPIELMIDILQRCGRHDIYNFARTSKANYDTSVHLLYKHIDLVYALESGALERHEKYGVYDFIQVVDLPIGFSCPEFFTEPLTSDPVSDVQEALLKFKTVQELHIVIAEDEYSKTCPTARILRWVFSNYVSRLSTLFLEIYCFSSREQDFEWLLADLATFREDPLPEHDKLKTIKTWVTHSRPRKLMSLISPLLSPFVSGVEKIEIRTRCNLELDAEREWWAPDPDFKYLKGLEPESIIFAFIEDKNLSSAKITFLKDFWEHYRRLARLRNVQKLSIMFPYHSWDLQVREDMAAEAEYPATRLCQQIPSLQEISIKYMGGNGTMSQTAVFNCIRMKSTPDESGNQSEVVDLGLKELWGEKGDYEDIIGMVRLVREMETVLMKYARERIERYILVDELKVDGFNMPEGKPTSRITDEI</sequence>
<dbReference type="VEuPathDB" id="FungiDB:DFL_009718"/>
<evidence type="ECO:0000313" key="1">
    <source>
        <dbReference type="EMBL" id="RVD81871.1"/>
    </source>
</evidence>
<dbReference type="AlphaFoldDB" id="A0A436ZSG2"/>
<gene>
    <name evidence="1" type="ORF">DFL_009718</name>
</gene>
<accession>A0A436ZSG2</accession>
<dbReference type="RefSeq" id="XP_067487415.1">
    <property type="nucleotide sequence ID" value="XM_067639648.1"/>
</dbReference>
<dbReference type="GeneID" id="93592029"/>
<comment type="caution">
    <text evidence="1">The sequence shown here is derived from an EMBL/GenBank/DDBJ whole genome shotgun (WGS) entry which is preliminary data.</text>
</comment>
<dbReference type="Proteomes" id="UP000283090">
    <property type="component" value="Unassembled WGS sequence"/>
</dbReference>